<evidence type="ECO:0008006" key="6">
    <source>
        <dbReference type="Google" id="ProtNLM"/>
    </source>
</evidence>
<feature type="transmembrane region" description="Helical" evidence="2">
    <location>
        <begin position="224"/>
        <end position="241"/>
    </location>
</feature>
<name>A0A8S9V0C3_PHYIN</name>
<evidence type="ECO:0000256" key="1">
    <source>
        <dbReference type="SAM" id="MobiDB-lite"/>
    </source>
</evidence>
<feature type="region of interest" description="Disordered" evidence="1">
    <location>
        <begin position="58"/>
        <end position="83"/>
    </location>
</feature>
<keyword evidence="2" id="KW-0812">Transmembrane</keyword>
<feature type="transmembrane region" description="Helical" evidence="2">
    <location>
        <begin position="200"/>
        <end position="217"/>
    </location>
</feature>
<protein>
    <recommendedName>
        <fullName evidence="6">Transmembrane protein</fullName>
    </recommendedName>
</protein>
<evidence type="ECO:0000313" key="4">
    <source>
        <dbReference type="EMBL" id="KAF4148932.1"/>
    </source>
</evidence>
<sequence length="295" mass="32305">MIPRPLKPESRARSPSALEMASGMTGVGENYMDLYSPTTPTTQSMKLRLRKQLSTASSSVANDEIRGRKTVTRVKKTGRRPEERAFRRHIGCAARAAAGVLLAGVLQTGSSASSTGSEFLPSFYYLEGLAYAAIMVIYASAPTVGGVVQQIWQIDLGVGIALLYNFGVFLVIPITQGNLISVPENLNDTPYFVSLHDWGLVSPFMLTFTFVIFLLPIQHNVKKFAVMSNAFFMLKFINPMNPRAGGTALKDLNNSDYVTKGLLKNLAVYSIIDVAGTLICLMTVLYPLRSLRPRN</sequence>
<comment type="caution">
    <text evidence="3">The sequence shown here is derived from an EMBL/GenBank/DDBJ whole genome shotgun (WGS) entry which is preliminary data.</text>
</comment>
<gene>
    <name evidence="4" type="ORF">GN958_ATG01848</name>
    <name evidence="3" type="ORF">GN958_ATG06147</name>
</gene>
<organism evidence="3 5">
    <name type="scientific">Phytophthora infestans</name>
    <name type="common">Potato late blight agent</name>
    <name type="synonym">Botrytis infestans</name>
    <dbReference type="NCBI Taxonomy" id="4787"/>
    <lineage>
        <taxon>Eukaryota</taxon>
        <taxon>Sar</taxon>
        <taxon>Stramenopiles</taxon>
        <taxon>Oomycota</taxon>
        <taxon>Peronosporomycetes</taxon>
        <taxon>Peronosporales</taxon>
        <taxon>Peronosporaceae</taxon>
        <taxon>Phytophthora</taxon>
    </lineage>
</organism>
<feature type="transmembrane region" description="Helical" evidence="2">
    <location>
        <begin position="266"/>
        <end position="288"/>
    </location>
</feature>
<keyword evidence="2" id="KW-1133">Transmembrane helix</keyword>
<proteinExistence type="predicted"/>
<evidence type="ECO:0000256" key="2">
    <source>
        <dbReference type="SAM" id="Phobius"/>
    </source>
</evidence>
<evidence type="ECO:0000313" key="3">
    <source>
        <dbReference type="EMBL" id="KAF4144669.1"/>
    </source>
</evidence>
<dbReference type="EMBL" id="JAACNO010000830">
    <property type="protein sequence ID" value="KAF4144669.1"/>
    <property type="molecule type" value="Genomic_DNA"/>
</dbReference>
<dbReference type="EMBL" id="JAACNO010000207">
    <property type="protein sequence ID" value="KAF4148932.1"/>
    <property type="molecule type" value="Genomic_DNA"/>
</dbReference>
<keyword evidence="2" id="KW-0472">Membrane</keyword>
<feature type="transmembrane region" description="Helical" evidence="2">
    <location>
        <begin position="160"/>
        <end position="180"/>
    </location>
</feature>
<accession>A0A8S9V0C3</accession>
<reference evidence="3" key="1">
    <citation type="submission" date="2020-03" db="EMBL/GenBank/DDBJ databases">
        <title>Hybrid Assembly of Korean Phytophthora infestans isolates.</title>
        <authorList>
            <person name="Prokchorchik M."/>
            <person name="Lee Y."/>
            <person name="Seo J."/>
            <person name="Cho J.-H."/>
            <person name="Park Y.-E."/>
            <person name="Jang D.-C."/>
            <person name="Im J.-S."/>
            <person name="Choi J.-G."/>
            <person name="Park H.-J."/>
            <person name="Lee G.-B."/>
            <person name="Lee Y.-G."/>
            <person name="Hong S.-Y."/>
            <person name="Cho K."/>
            <person name="Sohn K.H."/>
        </authorList>
    </citation>
    <scope>NUCLEOTIDE SEQUENCE</scope>
    <source>
        <strain evidence="3">KR_2_A2</strain>
    </source>
</reference>
<dbReference type="Proteomes" id="UP000704712">
    <property type="component" value="Unassembled WGS sequence"/>
</dbReference>
<evidence type="ECO:0000313" key="5">
    <source>
        <dbReference type="Proteomes" id="UP000704712"/>
    </source>
</evidence>
<dbReference type="AlphaFoldDB" id="A0A8S9V0C3"/>
<feature type="transmembrane region" description="Helical" evidence="2">
    <location>
        <begin position="129"/>
        <end position="148"/>
    </location>
</feature>
<feature type="compositionally biased region" description="Basic residues" evidence="1">
    <location>
        <begin position="68"/>
        <end position="78"/>
    </location>
</feature>